<evidence type="ECO:0000313" key="4">
    <source>
        <dbReference type="WBParaSite" id="TCLT_0000845601-mRNA-1"/>
    </source>
</evidence>
<proteinExistence type="predicted"/>
<name>A0A0N5D609_THECL</name>
<sequence length="138" mass="16077">MIKKKKDRAKEGGQFDLSQQIALNQKAKSVISEVLKKQTKDLDKTQVEAPKDDEENSNTFNFDKVRWLGNLDDIMKEQKSKTIKEIEDMKSFHEMETFEPLQPVTDSQLHVKIAEKKSRLYETDNDESIDEETNETLL</sequence>
<feature type="region of interest" description="Disordered" evidence="1">
    <location>
        <begin position="39"/>
        <end position="58"/>
    </location>
</feature>
<dbReference type="OrthoDB" id="5851615at2759"/>
<accession>A0A0N5D609</accession>
<dbReference type="AlphaFoldDB" id="A0A0N5D609"/>
<reference evidence="2 3" key="2">
    <citation type="submission" date="2018-11" db="EMBL/GenBank/DDBJ databases">
        <authorList>
            <consortium name="Pathogen Informatics"/>
        </authorList>
    </citation>
    <scope>NUCLEOTIDE SEQUENCE [LARGE SCALE GENOMIC DNA]</scope>
</reference>
<dbReference type="WBParaSite" id="TCLT_0000845601-mRNA-1">
    <property type="protein sequence ID" value="TCLT_0000845601-mRNA-1"/>
    <property type="gene ID" value="TCLT_0000845601"/>
</dbReference>
<reference evidence="4" key="1">
    <citation type="submission" date="2017-02" db="UniProtKB">
        <authorList>
            <consortium name="WormBaseParasite"/>
        </authorList>
    </citation>
    <scope>IDENTIFICATION</scope>
</reference>
<dbReference type="Proteomes" id="UP000276776">
    <property type="component" value="Unassembled WGS sequence"/>
</dbReference>
<organism evidence="4">
    <name type="scientific">Thelazia callipaeda</name>
    <name type="common">Oriental eyeworm</name>
    <name type="synonym">Parasitic nematode</name>
    <dbReference type="NCBI Taxonomy" id="103827"/>
    <lineage>
        <taxon>Eukaryota</taxon>
        <taxon>Metazoa</taxon>
        <taxon>Ecdysozoa</taxon>
        <taxon>Nematoda</taxon>
        <taxon>Chromadorea</taxon>
        <taxon>Rhabditida</taxon>
        <taxon>Spirurina</taxon>
        <taxon>Spiruromorpha</taxon>
        <taxon>Thelazioidea</taxon>
        <taxon>Thelaziidae</taxon>
        <taxon>Thelazia</taxon>
    </lineage>
</organism>
<keyword evidence="3" id="KW-1185">Reference proteome</keyword>
<dbReference type="EMBL" id="UYYF01004634">
    <property type="protein sequence ID" value="VDN06006.1"/>
    <property type="molecule type" value="Genomic_DNA"/>
</dbReference>
<evidence type="ECO:0000313" key="3">
    <source>
        <dbReference type="Proteomes" id="UP000276776"/>
    </source>
</evidence>
<evidence type="ECO:0000256" key="1">
    <source>
        <dbReference type="SAM" id="MobiDB-lite"/>
    </source>
</evidence>
<evidence type="ECO:0000313" key="2">
    <source>
        <dbReference type="EMBL" id="VDN06006.1"/>
    </source>
</evidence>
<feature type="compositionally biased region" description="Basic and acidic residues" evidence="1">
    <location>
        <begin position="39"/>
        <end position="50"/>
    </location>
</feature>
<protein>
    <submittedName>
        <fullName evidence="2 4">Uncharacterized protein</fullName>
    </submittedName>
</protein>
<gene>
    <name evidence="2" type="ORF">TCLT_LOCUS8445</name>
</gene>